<dbReference type="Proteomes" id="UP000581769">
    <property type="component" value="Unassembled WGS sequence"/>
</dbReference>
<evidence type="ECO:0000256" key="1">
    <source>
        <dbReference type="ARBA" id="ARBA00022729"/>
    </source>
</evidence>
<dbReference type="SUPFAM" id="SSF51261">
    <property type="entry name" value="Duplicated hybrid motif"/>
    <property type="match status" value="1"/>
</dbReference>
<keyword evidence="3" id="KW-1133">Transmembrane helix</keyword>
<dbReference type="EMBL" id="JACHMG010000001">
    <property type="protein sequence ID" value="MBB4685286.1"/>
    <property type="molecule type" value="Genomic_DNA"/>
</dbReference>
<evidence type="ECO:0000313" key="5">
    <source>
        <dbReference type="EMBL" id="MBB4685286.1"/>
    </source>
</evidence>
<evidence type="ECO:0000313" key="6">
    <source>
        <dbReference type="Proteomes" id="UP000581769"/>
    </source>
</evidence>
<dbReference type="GO" id="GO:0004222">
    <property type="term" value="F:metalloendopeptidase activity"/>
    <property type="evidence" value="ECO:0007669"/>
    <property type="project" value="TreeGrafter"/>
</dbReference>
<organism evidence="5 6">
    <name type="scientific">Amycolatopsis jiangsuensis</name>
    <dbReference type="NCBI Taxonomy" id="1181879"/>
    <lineage>
        <taxon>Bacteria</taxon>
        <taxon>Bacillati</taxon>
        <taxon>Actinomycetota</taxon>
        <taxon>Actinomycetes</taxon>
        <taxon>Pseudonocardiales</taxon>
        <taxon>Pseudonocardiaceae</taxon>
        <taxon>Amycolatopsis</taxon>
    </lineage>
</organism>
<dbReference type="PANTHER" id="PTHR21666:SF289">
    <property type="entry name" value="L-ALA--D-GLU ENDOPEPTIDASE"/>
    <property type="match status" value="1"/>
</dbReference>
<keyword evidence="5" id="KW-0378">Hydrolase</keyword>
<keyword evidence="3" id="KW-0472">Membrane</keyword>
<keyword evidence="3" id="KW-0812">Transmembrane</keyword>
<gene>
    <name evidence="5" type="ORF">BJY18_002771</name>
</gene>
<dbReference type="InterPro" id="IPR050570">
    <property type="entry name" value="Cell_wall_metabolism_enzyme"/>
</dbReference>
<keyword evidence="6" id="KW-1185">Reference proteome</keyword>
<dbReference type="PANTHER" id="PTHR21666">
    <property type="entry name" value="PEPTIDASE-RELATED"/>
    <property type="match status" value="1"/>
</dbReference>
<protein>
    <submittedName>
        <fullName evidence="5">Murein DD-endopeptidase MepM/ murein hydrolase activator NlpD</fullName>
    </submittedName>
</protein>
<accession>A0A840IS96</accession>
<dbReference type="CDD" id="cd12797">
    <property type="entry name" value="M23_peptidase"/>
    <property type="match status" value="1"/>
</dbReference>
<dbReference type="AlphaFoldDB" id="A0A840IS96"/>
<dbReference type="Gene3D" id="2.70.70.10">
    <property type="entry name" value="Glucose Permease (Domain IIA)"/>
    <property type="match status" value="1"/>
</dbReference>
<feature type="transmembrane region" description="Helical" evidence="3">
    <location>
        <begin position="84"/>
        <end position="102"/>
    </location>
</feature>
<evidence type="ECO:0000256" key="2">
    <source>
        <dbReference type="SAM" id="MobiDB-lite"/>
    </source>
</evidence>
<dbReference type="InterPro" id="IPR011055">
    <property type="entry name" value="Dup_hybrid_motif"/>
</dbReference>
<evidence type="ECO:0000259" key="4">
    <source>
        <dbReference type="Pfam" id="PF01551"/>
    </source>
</evidence>
<feature type="domain" description="M23ase beta-sheet core" evidence="4">
    <location>
        <begin position="152"/>
        <end position="246"/>
    </location>
</feature>
<evidence type="ECO:0000256" key="3">
    <source>
        <dbReference type="SAM" id="Phobius"/>
    </source>
</evidence>
<feature type="region of interest" description="Disordered" evidence="2">
    <location>
        <begin position="108"/>
        <end position="145"/>
    </location>
</feature>
<keyword evidence="1" id="KW-0732">Signal</keyword>
<comment type="caution">
    <text evidence="5">The sequence shown here is derived from an EMBL/GenBank/DDBJ whole genome shotgun (WGS) entry which is preliminary data.</text>
</comment>
<reference evidence="5 6" key="1">
    <citation type="submission" date="2020-08" db="EMBL/GenBank/DDBJ databases">
        <title>Sequencing the genomes of 1000 actinobacteria strains.</title>
        <authorList>
            <person name="Klenk H.-P."/>
        </authorList>
    </citation>
    <scope>NUCLEOTIDE SEQUENCE [LARGE SCALE GENOMIC DNA]</scope>
    <source>
        <strain evidence="5 6">DSM 45859</strain>
    </source>
</reference>
<sequence length="265" mass="28076">MLVVRGYLAVVVRMLSRCATTSARAGRWLASAGQRIRGRRRDPAGPIEVQGALRRGLGWGSPPPHLAVAGAVPFFRARKQILRTWLVVTTAAILIVWSLMVASTRADASSPSDAQPGVPAPTAQTGRFTWPLTPRPKVTRNFDPPETPYGPGHRGVDLEAAPGQQVLAADMGVVVFAGQVAGRGVVALDHDGGLHTTYLPVTPSVTAGEQIYRSQPLGTVTPGHPGCPVPACLHWGARRGAEYLDPLALVGEPGRVRLKPWAEGP</sequence>
<dbReference type="InterPro" id="IPR016047">
    <property type="entry name" value="M23ase_b-sheet_dom"/>
</dbReference>
<dbReference type="Pfam" id="PF01551">
    <property type="entry name" value="Peptidase_M23"/>
    <property type="match status" value="1"/>
</dbReference>
<proteinExistence type="predicted"/>
<name>A0A840IS96_9PSEU</name>